<keyword evidence="3 9" id="KW-0808">Transferase</keyword>
<name>A0A6J4UJE1_9BACT</name>
<dbReference type="AlphaFoldDB" id="A0A6J4UJE1"/>
<dbReference type="EMBL" id="CADCWK010000089">
    <property type="protein sequence ID" value="CAA9552267.1"/>
    <property type="molecule type" value="Genomic_DNA"/>
</dbReference>
<feature type="binding site" evidence="9">
    <location>
        <position position="92"/>
    </location>
    <ligand>
        <name>glycerol</name>
        <dbReference type="ChEBI" id="CHEBI:17754"/>
    </ligand>
</feature>
<evidence type="ECO:0000256" key="7">
    <source>
        <dbReference type="ARBA" id="ARBA00022840"/>
    </source>
</evidence>
<feature type="binding site" evidence="9">
    <location>
        <position position="274"/>
    </location>
    <ligand>
        <name>ADP</name>
        <dbReference type="ChEBI" id="CHEBI:456216"/>
    </ligand>
</feature>
<feature type="binding site" evidence="9">
    <location>
        <position position="22"/>
    </location>
    <ligand>
        <name>ADP</name>
        <dbReference type="ChEBI" id="CHEBI:456216"/>
    </ligand>
</feature>
<reference evidence="13" key="1">
    <citation type="submission" date="2020-02" db="EMBL/GenBank/DDBJ databases">
        <authorList>
            <person name="Meier V. D."/>
        </authorList>
    </citation>
    <scope>NUCLEOTIDE SEQUENCE</scope>
    <source>
        <strain evidence="13">AVDCRST_MAG33</strain>
    </source>
</reference>
<dbReference type="CDD" id="cd07769">
    <property type="entry name" value="ASKHA_NBD_FGGY_GK"/>
    <property type="match status" value="1"/>
</dbReference>
<dbReference type="PROSITE" id="PS00445">
    <property type="entry name" value="FGGY_KINASES_2"/>
    <property type="match status" value="1"/>
</dbReference>
<dbReference type="NCBIfam" id="TIGR01311">
    <property type="entry name" value="glycerol_kin"/>
    <property type="match status" value="1"/>
</dbReference>
<feature type="domain" description="Carbohydrate kinase FGGY C-terminal" evidence="12">
    <location>
        <begin position="269"/>
        <end position="457"/>
    </location>
</feature>
<dbReference type="PIRSF" id="PIRSF000538">
    <property type="entry name" value="GlpK"/>
    <property type="match status" value="1"/>
</dbReference>
<evidence type="ECO:0000259" key="12">
    <source>
        <dbReference type="Pfam" id="PF02782"/>
    </source>
</evidence>
<evidence type="ECO:0000256" key="8">
    <source>
        <dbReference type="ARBA" id="ARBA00052101"/>
    </source>
</evidence>
<feature type="binding site" evidence="9">
    <location>
        <position position="144"/>
    </location>
    <ligand>
        <name>sn-glycerol 3-phosphate</name>
        <dbReference type="ChEBI" id="CHEBI:57597"/>
    </ligand>
</feature>
<feature type="binding site" evidence="9">
    <location>
        <position position="252"/>
    </location>
    <ligand>
        <name>glycerol</name>
        <dbReference type="ChEBI" id="CHEBI:17754"/>
    </ligand>
</feature>
<feature type="binding site" evidence="9">
    <location>
        <position position="318"/>
    </location>
    <ligand>
        <name>ADP</name>
        <dbReference type="ChEBI" id="CHEBI:456216"/>
    </ligand>
</feature>
<feature type="binding site" evidence="9">
    <location>
        <position position="423"/>
    </location>
    <ligand>
        <name>ADP</name>
        <dbReference type="ChEBI" id="CHEBI:456216"/>
    </ligand>
</feature>
<dbReference type="HAMAP" id="MF_00186">
    <property type="entry name" value="Glycerol_kin"/>
    <property type="match status" value="1"/>
</dbReference>
<dbReference type="FunFam" id="3.30.420.40:FF:000007">
    <property type="entry name" value="Glycerol kinase"/>
    <property type="match status" value="1"/>
</dbReference>
<feature type="binding site" evidence="9">
    <location>
        <position position="322"/>
    </location>
    <ligand>
        <name>ATP</name>
        <dbReference type="ChEBI" id="CHEBI:30616"/>
    </ligand>
</feature>
<comment type="pathway">
    <text evidence="1 9">Polyol metabolism; glycerol degradation via glycerol kinase pathway; sn-glycerol 3-phosphate from glycerol: step 1/1.</text>
</comment>
<dbReference type="GO" id="GO:0004370">
    <property type="term" value="F:glycerol kinase activity"/>
    <property type="evidence" value="ECO:0007669"/>
    <property type="project" value="UniProtKB-UniRule"/>
</dbReference>
<dbReference type="GO" id="GO:0006072">
    <property type="term" value="P:glycerol-3-phosphate metabolic process"/>
    <property type="evidence" value="ECO:0007669"/>
    <property type="project" value="InterPro"/>
</dbReference>
<feature type="binding site" evidence="9">
    <location>
        <position position="318"/>
    </location>
    <ligand>
        <name>ATP</name>
        <dbReference type="ChEBI" id="CHEBI:30616"/>
    </ligand>
</feature>
<evidence type="ECO:0000313" key="13">
    <source>
        <dbReference type="EMBL" id="CAA9552267.1"/>
    </source>
</evidence>
<feature type="domain" description="Carbohydrate kinase FGGY N-terminal" evidence="11">
    <location>
        <begin position="15"/>
        <end position="259"/>
    </location>
</feature>
<accession>A0A6J4UJE1</accession>
<evidence type="ECO:0000256" key="4">
    <source>
        <dbReference type="ARBA" id="ARBA00022741"/>
    </source>
</evidence>
<dbReference type="InterPro" id="IPR005999">
    <property type="entry name" value="Glycerol_kin"/>
</dbReference>
<dbReference type="Gene3D" id="3.30.420.40">
    <property type="match status" value="2"/>
</dbReference>
<evidence type="ECO:0000256" key="5">
    <source>
        <dbReference type="ARBA" id="ARBA00022777"/>
    </source>
</evidence>
<dbReference type="FunFam" id="3.30.420.40:FF:000008">
    <property type="entry name" value="Glycerol kinase"/>
    <property type="match status" value="1"/>
</dbReference>
<dbReference type="SUPFAM" id="SSF53067">
    <property type="entry name" value="Actin-like ATPase domain"/>
    <property type="match status" value="2"/>
</dbReference>
<feature type="binding site" evidence="9">
    <location>
        <position position="252"/>
    </location>
    <ligand>
        <name>sn-glycerol 3-phosphate</name>
        <dbReference type="ChEBI" id="CHEBI:57597"/>
    </ligand>
</feature>
<feature type="binding site" evidence="9">
    <location>
        <position position="253"/>
    </location>
    <ligand>
        <name>glycerol</name>
        <dbReference type="ChEBI" id="CHEBI:17754"/>
    </ligand>
</feature>
<evidence type="ECO:0000256" key="2">
    <source>
        <dbReference type="ARBA" id="ARBA00009156"/>
    </source>
</evidence>
<comment type="catalytic activity">
    <reaction evidence="8 9">
        <text>glycerol + ATP = sn-glycerol 3-phosphate + ADP + H(+)</text>
        <dbReference type="Rhea" id="RHEA:21644"/>
        <dbReference type="ChEBI" id="CHEBI:15378"/>
        <dbReference type="ChEBI" id="CHEBI:17754"/>
        <dbReference type="ChEBI" id="CHEBI:30616"/>
        <dbReference type="ChEBI" id="CHEBI:57597"/>
        <dbReference type="ChEBI" id="CHEBI:456216"/>
        <dbReference type="EC" id="2.7.1.30"/>
    </reaction>
</comment>
<feature type="binding site" evidence="9">
    <location>
        <position position="92"/>
    </location>
    <ligand>
        <name>sn-glycerol 3-phosphate</name>
        <dbReference type="ChEBI" id="CHEBI:57597"/>
    </ligand>
</feature>
<feature type="binding site" evidence="9">
    <location>
        <position position="419"/>
    </location>
    <ligand>
        <name>ATP</name>
        <dbReference type="ChEBI" id="CHEBI:30616"/>
    </ligand>
</feature>
<feature type="binding site" evidence="9">
    <location>
        <position position="93"/>
    </location>
    <ligand>
        <name>glycerol</name>
        <dbReference type="ChEBI" id="CHEBI:17754"/>
    </ligand>
</feature>
<feature type="binding site" evidence="9">
    <location>
        <position position="24"/>
    </location>
    <ligand>
        <name>ATP</name>
        <dbReference type="ChEBI" id="CHEBI:30616"/>
    </ligand>
</feature>
<keyword evidence="5 9" id="KW-0418">Kinase</keyword>
<feature type="binding site" evidence="9">
    <location>
        <position position="22"/>
    </location>
    <ligand>
        <name>sn-glycerol 3-phosphate</name>
        <dbReference type="ChEBI" id="CHEBI:57597"/>
    </ligand>
</feature>
<dbReference type="GO" id="GO:0005524">
    <property type="term" value="F:ATP binding"/>
    <property type="evidence" value="ECO:0007669"/>
    <property type="project" value="UniProtKB-UniRule"/>
</dbReference>
<dbReference type="PANTHER" id="PTHR10196:SF69">
    <property type="entry name" value="GLYCEROL KINASE"/>
    <property type="match status" value="1"/>
</dbReference>
<feature type="binding site" evidence="9">
    <location>
        <position position="22"/>
    </location>
    <ligand>
        <name>ATP</name>
        <dbReference type="ChEBI" id="CHEBI:30616"/>
    </ligand>
</feature>
<comment type="similarity">
    <text evidence="2 9 10">Belongs to the FGGY kinase family.</text>
</comment>
<evidence type="ECO:0000256" key="3">
    <source>
        <dbReference type="ARBA" id="ARBA00022679"/>
    </source>
</evidence>
<feature type="binding site" evidence="9">
    <location>
        <position position="144"/>
    </location>
    <ligand>
        <name>glycerol</name>
        <dbReference type="ChEBI" id="CHEBI:17754"/>
    </ligand>
</feature>
<dbReference type="InterPro" id="IPR018484">
    <property type="entry name" value="FGGY_N"/>
</dbReference>
<comment type="function">
    <text evidence="9">Key enzyme in the regulation of glycerol uptake and metabolism. Catalyzes the phosphorylation of glycerol to yield sn-glycerol 3-phosphate.</text>
</comment>
<evidence type="ECO:0000256" key="10">
    <source>
        <dbReference type="RuleBase" id="RU003733"/>
    </source>
</evidence>
<feature type="binding site" evidence="9">
    <location>
        <position position="93"/>
    </location>
    <ligand>
        <name>sn-glycerol 3-phosphate</name>
        <dbReference type="ChEBI" id="CHEBI:57597"/>
    </ligand>
</feature>
<dbReference type="InterPro" id="IPR043129">
    <property type="entry name" value="ATPase_NBD"/>
</dbReference>
<dbReference type="InterPro" id="IPR000577">
    <property type="entry name" value="Carb_kinase_FGGY"/>
</dbReference>
<evidence type="ECO:0000259" key="11">
    <source>
        <dbReference type="Pfam" id="PF00370"/>
    </source>
</evidence>
<organism evidence="13">
    <name type="scientific">uncultured Thermomicrobiales bacterium</name>
    <dbReference type="NCBI Taxonomy" id="1645740"/>
    <lineage>
        <taxon>Bacteria</taxon>
        <taxon>Pseudomonadati</taxon>
        <taxon>Thermomicrobiota</taxon>
        <taxon>Thermomicrobia</taxon>
        <taxon>Thermomicrobiales</taxon>
        <taxon>environmental samples</taxon>
    </lineage>
</organism>
<evidence type="ECO:0000256" key="1">
    <source>
        <dbReference type="ARBA" id="ARBA00005190"/>
    </source>
</evidence>
<feature type="binding site" evidence="9">
    <location>
        <position position="26"/>
    </location>
    <ligand>
        <name>ADP</name>
        <dbReference type="ChEBI" id="CHEBI:456216"/>
    </ligand>
</feature>
<keyword evidence="7 9" id="KW-0067">ATP-binding</keyword>
<dbReference type="UniPathway" id="UPA00618">
    <property type="reaction ID" value="UER00672"/>
</dbReference>
<dbReference type="GO" id="GO:0019563">
    <property type="term" value="P:glycerol catabolic process"/>
    <property type="evidence" value="ECO:0007669"/>
    <property type="project" value="UniProtKB-UniRule"/>
</dbReference>
<dbReference type="GO" id="GO:0005829">
    <property type="term" value="C:cytosol"/>
    <property type="evidence" value="ECO:0007669"/>
    <property type="project" value="TreeGrafter"/>
</dbReference>
<sequence>MTNRPGSDPGSQGAILALDQGTTSSRAIVYGAEGEVLGSAQRPVTPSYPRSGWVNQDADQLWDTILDVAGKAIHRAGIAVGQLAAIGITNQRETTILWDRHTGQPVAPAISWQSRQTAPLVEAIERRGRSERYHRITGLKPDAYFSATKIATLLEEFPDLRRRAEAGEVVFGTVDSWLLWHLTGGEHRTDITNASRTMLFDIRTRDWSDELLTDLDIPRLMLPEVRASAGNFGAASADLLGAAVPVCGIAGDQHAALFGHACLEPGEAKNTYGTGSFVLMQTGDRPVESGHGLLTTVAWQIDGQPPCYALEGSIFVTGAAVQWLRDGLGLIRQAAEIETLAASVPDSGGVVFVPALTGLGAPDWDPDARGLIIGLSRGTTAGHVARAALEAICFQTRDVIDAMADDAPVPLTELRVDGGAAANDMLLQLQADLLGVPVVRPAVLETTAFGAAALARIGAGLDTAEAHAERTRHRADRRFEPAISADERDSRHARWRRAVDRARGWERDLT</sequence>
<gene>
    <name evidence="9" type="primary">glpK</name>
    <name evidence="13" type="ORF">AVDCRST_MAG33-988</name>
</gene>
<evidence type="ECO:0000256" key="6">
    <source>
        <dbReference type="ARBA" id="ARBA00022798"/>
    </source>
</evidence>
<keyword evidence="4 9" id="KW-0547">Nucleotide-binding</keyword>
<dbReference type="Pfam" id="PF00370">
    <property type="entry name" value="FGGY_N"/>
    <property type="match status" value="1"/>
</dbReference>
<dbReference type="PANTHER" id="PTHR10196">
    <property type="entry name" value="SUGAR KINASE"/>
    <property type="match status" value="1"/>
</dbReference>
<dbReference type="InterPro" id="IPR018485">
    <property type="entry name" value="FGGY_C"/>
</dbReference>
<protein>
    <recommendedName>
        <fullName evidence="9">Glycerol kinase</fullName>
        <ecNumber evidence="9">2.7.1.30</ecNumber>
    </recommendedName>
    <alternativeName>
        <fullName evidence="9">ATP:glycerol 3-phosphotransferase</fullName>
    </alternativeName>
    <alternativeName>
        <fullName evidence="9">Glycerokinase</fullName>
        <shortName evidence="9">GK</shortName>
    </alternativeName>
</protein>
<dbReference type="EC" id="2.7.1.30" evidence="9"/>
<proteinExistence type="inferred from homology"/>
<feature type="binding site" evidence="9">
    <location>
        <position position="419"/>
    </location>
    <ligand>
        <name>ADP</name>
        <dbReference type="ChEBI" id="CHEBI:456216"/>
    </ligand>
</feature>
<dbReference type="NCBIfam" id="NF000756">
    <property type="entry name" value="PRK00047.1"/>
    <property type="match status" value="1"/>
</dbReference>
<keyword evidence="6 9" id="KW-0319">Glycerol metabolism</keyword>
<evidence type="ECO:0000256" key="9">
    <source>
        <dbReference type="HAMAP-Rule" id="MF_00186"/>
    </source>
</evidence>
<dbReference type="Pfam" id="PF02782">
    <property type="entry name" value="FGGY_C"/>
    <property type="match status" value="1"/>
</dbReference>
<comment type="activity regulation">
    <text evidence="9">Inhibited by fructose 1,6-bisphosphate (FBP).</text>
</comment>
<feature type="binding site" evidence="9">
    <location>
        <position position="23"/>
    </location>
    <ligand>
        <name>ATP</name>
        <dbReference type="ChEBI" id="CHEBI:30616"/>
    </ligand>
</feature>
<feature type="binding site" evidence="9">
    <location>
        <position position="274"/>
    </location>
    <ligand>
        <name>ATP</name>
        <dbReference type="ChEBI" id="CHEBI:30616"/>
    </ligand>
</feature>
<dbReference type="InterPro" id="IPR018483">
    <property type="entry name" value="Carb_kinase_FGGY_CS"/>
</dbReference>